<feature type="transmembrane region" description="Helical" evidence="1">
    <location>
        <begin position="159"/>
        <end position="178"/>
    </location>
</feature>
<protein>
    <recommendedName>
        <fullName evidence="3">Metal-dependent hydrolase</fullName>
    </recommendedName>
</protein>
<sequence length="353" mass="39405">VDPLTQAALGAAVGHSCTSRTLGYGQAVFWGAFAGMFPDIDGLVVNAITDDPLLRLLHHRGITHSLLFAPVVGPVWGLALWSWARDGPKTSPWPWIVLITAALWSHPILDFCTHYGTQLLSPLSQHRFAFPALPIIEPIYTSLLIVGLLIAGVSALGRARSVTFFFIFLSCVYLLYGFKINHDAEKWAQQDLLSRGVVATEVYAFPTLLQLHLRRLVAQTEKEDWVGFVSMAQPCPVNWSRNERDYSPVAEVLRNTREGHIFEWFAGGLTAAYHDESTVFITDLRYGFSNEVLSSNWQLEAARVDSLVQLEVPHYKRNARPVASWSNISKLWSAAYPPDCEVFASSLEAFTNF</sequence>
<evidence type="ECO:0008006" key="3">
    <source>
        <dbReference type="Google" id="ProtNLM"/>
    </source>
</evidence>
<feature type="non-terminal residue" evidence="2">
    <location>
        <position position="1"/>
    </location>
</feature>
<dbReference type="PANTHER" id="PTHR40031:SF1">
    <property type="entry name" value="MEMBRANE-BOUND METAL-DEPENDENT HYDROLASE"/>
    <property type="match status" value="1"/>
</dbReference>
<accession>A0A382BZG4</accession>
<dbReference type="PANTHER" id="PTHR40031">
    <property type="entry name" value="HYPOTHETICAL MEMBRANE SPANNING PROTEIN"/>
    <property type="match status" value="1"/>
</dbReference>
<organism evidence="2">
    <name type="scientific">marine metagenome</name>
    <dbReference type="NCBI Taxonomy" id="408172"/>
    <lineage>
        <taxon>unclassified sequences</taxon>
        <taxon>metagenomes</taxon>
        <taxon>ecological metagenomes</taxon>
    </lineage>
</organism>
<evidence type="ECO:0000313" key="2">
    <source>
        <dbReference type="EMBL" id="SVB18922.1"/>
    </source>
</evidence>
<keyword evidence="1" id="KW-1133">Transmembrane helix</keyword>
<name>A0A382BZG4_9ZZZZ</name>
<dbReference type="AlphaFoldDB" id="A0A382BZG4"/>
<feature type="transmembrane region" description="Helical" evidence="1">
    <location>
        <begin position="65"/>
        <end position="83"/>
    </location>
</feature>
<dbReference type="EMBL" id="UINC01031991">
    <property type="protein sequence ID" value="SVB18922.1"/>
    <property type="molecule type" value="Genomic_DNA"/>
</dbReference>
<keyword evidence="1" id="KW-0812">Transmembrane</keyword>
<proteinExistence type="predicted"/>
<feature type="transmembrane region" description="Helical" evidence="1">
    <location>
        <begin position="95"/>
        <end position="116"/>
    </location>
</feature>
<feature type="transmembrane region" description="Helical" evidence="1">
    <location>
        <begin position="128"/>
        <end position="153"/>
    </location>
</feature>
<keyword evidence="1" id="KW-0472">Membrane</keyword>
<reference evidence="2" key="1">
    <citation type="submission" date="2018-05" db="EMBL/GenBank/DDBJ databases">
        <authorList>
            <person name="Lanie J.A."/>
            <person name="Ng W.-L."/>
            <person name="Kazmierczak K.M."/>
            <person name="Andrzejewski T.M."/>
            <person name="Davidsen T.M."/>
            <person name="Wayne K.J."/>
            <person name="Tettelin H."/>
            <person name="Glass J.I."/>
            <person name="Rusch D."/>
            <person name="Podicherti R."/>
            <person name="Tsui H.-C.T."/>
            <person name="Winkler M.E."/>
        </authorList>
    </citation>
    <scope>NUCLEOTIDE SEQUENCE</scope>
</reference>
<evidence type="ECO:0000256" key="1">
    <source>
        <dbReference type="SAM" id="Phobius"/>
    </source>
</evidence>
<gene>
    <name evidence="2" type="ORF">METZ01_LOCUS171776</name>
</gene>
<dbReference type="InterPro" id="IPR007404">
    <property type="entry name" value="YdjM-like"/>
</dbReference>
<dbReference type="InterPro" id="IPR053170">
    <property type="entry name" value="Transcription_regulator"/>
</dbReference>
<dbReference type="Pfam" id="PF04307">
    <property type="entry name" value="YdjM"/>
    <property type="match status" value="1"/>
</dbReference>